<feature type="domain" description="SURP motif" evidence="8">
    <location>
        <begin position="162"/>
        <end position="204"/>
    </location>
</feature>
<dbReference type="PROSITE" id="PS50128">
    <property type="entry name" value="SURP"/>
    <property type="match status" value="2"/>
</dbReference>
<name>A0ABD3BDX1_9LAMI</name>
<feature type="compositionally biased region" description="Basic and acidic residues" evidence="7">
    <location>
        <begin position="217"/>
        <end position="235"/>
    </location>
</feature>
<dbReference type="GO" id="GO:0003723">
    <property type="term" value="F:RNA binding"/>
    <property type="evidence" value="ECO:0007669"/>
    <property type="project" value="UniProtKB-KW"/>
</dbReference>
<sequence>MDFEVVGRHALLFDDDAAAAFVNSGDALVDWHSLQIDRYDVRHLLSSPPPPRPRNRYSKPVISDDSSLESQLNHERYLDLPSHPDKPGRRCVASLSYNVEEDEDRMDTLGYHTVGFSYGDADVSANKKNDDAGIETSGFLPSFAIPNELLQSLPTTEKVHQIIARTALFVSKNGGQSEIILRVKQGDNPTFGFLMPGHHLHAYFRYLVEHPELVHSESDGKFQDEQKKSASDHNGVDGALTLLGSVYGSGEEEDSDDDVKPEKDGVSHDITHSHSSKKIDGPVSKNPILSNRDKVLCVKKNTLITASKSGTAKDVEDNSCLLDNAKSLTTGMTCKVEPVTLEPPPELKRLIDKLAELVMRNGEQFEATLIEQNENHGKFSFLLPSNPYHSYYLKALQVAQESNLKCKGFSSGTNGMDKKACALNEKDFTDMPLDSDRKEKFKMVIGKSKKETPDEETEQECGIDTATAAALLQSATRGNKDDSEVAHLTEEQKKKAERLKRAKMFVATLKTRELPFPAGASRASSIEPLDSGGEVVNLDCKKREPSADIDVPSNYFGEHNERLSKRKYRSKSGFCDDDDDDGDGDDKKEHNRRHSRKKNRRSRSRGRHDDEGDDRWRRHSSDENEDDGKSSEDKVEDDKNHKRTRKKHHRRRKHQTHSYSDESSEEDKNRKRTRKKHHSRHSSCERDDDGNDYERDEKRSGRKKHRSSHRSSRDKHRHSTRRDKESRPGDEDEEMDKNINDDRNELEEGEIGVTAGGDETSSIDVPSSNQGVPSRPSETAAEVPDDLRAKIRAMLMSTCL</sequence>
<dbReference type="EMBL" id="JAVIJP010000100">
    <property type="protein sequence ID" value="KAL3615349.1"/>
    <property type="molecule type" value="Genomic_DNA"/>
</dbReference>
<dbReference type="AlphaFoldDB" id="A0ABD3BDX1"/>
<comment type="caution">
    <text evidence="9">The sequence shown here is derived from an EMBL/GenBank/DDBJ whole genome shotgun (WGS) entry which is preliminary data.</text>
</comment>
<evidence type="ECO:0000313" key="9">
    <source>
        <dbReference type="EMBL" id="KAL3615349.1"/>
    </source>
</evidence>
<dbReference type="GO" id="GO:0008380">
    <property type="term" value="P:RNA splicing"/>
    <property type="evidence" value="ECO:0007669"/>
    <property type="project" value="UniProtKB-KW"/>
</dbReference>
<evidence type="ECO:0000313" key="10">
    <source>
        <dbReference type="Proteomes" id="UP001632038"/>
    </source>
</evidence>
<feature type="domain" description="SURP motif" evidence="8">
    <location>
        <begin position="350"/>
        <end position="392"/>
    </location>
</feature>
<keyword evidence="4" id="KW-0805">Transcription regulation</keyword>
<dbReference type="InterPro" id="IPR040397">
    <property type="entry name" value="SWAP"/>
</dbReference>
<gene>
    <name evidence="9" type="ORF">CASFOL_041010</name>
</gene>
<feature type="compositionally biased region" description="Acidic residues" evidence="7">
    <location>
        <begin position="575"/>
        <end position="584"/>
    </location>
</feature>
<feature type="compositionally biased region" description="Basic residues" evidence="7">
    <location>
        <begin position="700"/>
        <end position="721"/>
    </location>
</feature>
<feature type="compositionally biased region" description="Basic residues" evidence="7">
    <location>
        <begin position="670"/>
        <end position="681"/>
    </location>
</feature>
<dbReference type="Gene3D" id="1.10.10.790">
    <property type="entry name" value="Surp module"/>
    <property type="match status" value="2"/>
</dbReference>
<dbReference type="FunFam" id="1.10.10.790:FF:000002">
    <property type="entry name" value="Splicing factor 3A subunit 1"/>
    <property type="match status" value="1"/>
</dbReference>
<keyword evidence="1" id="KW-0507">mRNA processing</keyword>
<dbReference type="Pfam" id="PF01805">
    <property type="entry name" value="Surp"/>
    <property type="match status" value="2"/>
</dbReference>
<feature type="compositionally biased region" description="Basic residues" evidence="7">
    <location>
        <begin position="590"/>
        <end position="606"/>
    </location>
</feature>
<feature type="compositionally biased region" description="Basic and acidic residues" evidence="7">
    <location>
        <begin position="607"/>
        <end position="640"/>
    </location>
</feature>
<feature type="region of interest" description="Disordered" evidence="7">
    <location>
        <begin position="545"/>
        <end position="785"/>
    </location>
</feature>
<feature type="region of interest" description="Disordered" evidence="7">
    <location>
        <begin position="43"/>
        <end position="68"/>
    </location>
</feature>
<evidence type="ECO:0000256" key="7">
    <source>
        <dbReference type="SAM" id="MobiDB-lite"/>
    </source>
</evidence>
<protein>
    <recommendedName>
        <fullName evidence="8">SURP motif domain-containing protein</fullName>
    </recommendedName>
</protein>
<dbReference type="Proteomes" id="UP001632038">
    <property type="component" value="Unassembled WGS sequence"/>
</dbReference>
<dbReference type="SMART" id="SM01141">
    <property type="entry name" value="DRY_EERY"/>
    <property type="match status" value="1"/>
</dbReference>
<feature type="compositionally biased region" description="Basic and acidic residues" evidence="7">
    <location>
        <begin position="258"/>
        <end position="280"/>
    </location>
</feature>
<accession>A0ABD3BDX1</accession>
<dbReference type="InterPro" id="IPR035967">
    <property type="entry name" value="SWAP/Surp_sf"/>
</dbReference>
<dbReference type="PANTHER" id="PTHR13161:SF15">
    <property type="entry name" value="SPLICING FACTOR, SUPPRESSOR OF WHITE-APRICOT HOMOLOG"/>
    <property type="match status" value="1"/>
</dbReference>
<feature type="compositionally biased region" description="Basic and acidic residues" evidence="7">
    <location>
        <begin position="478"/>
        <end position="494"/>
    </location>
</feature>
<dbReference type="InterPro" id="IPR019147">
    <property type="entry name" value="SWAP_N_domain"/>
</dbReference>
<keyword evidence="2" id="KW-0677">Repeat</keyword>
<feature type="compositionally biased region" description="Basic residues" evidence="7">
    <location>
        <begin position="641"/>
        <end position="656"/>
    </location>
</feature>
<evidence type="ECO:0000256" key="3">
    <source>
        <dbReference type="ARBA" id="ARBA00022884"/>
    </source>
</evidence>
<keyword evidence="6" id="KW-0508">mRNA splicing</keyword>
<evidence type="ECO:0000256" key="2">
    <source>
        <dbReference type="ARBA" id="ARBA00022737"/>
    </source>
</evidence>
<dbReference type="SMART" id="SM00648">
    <property type="entry name" value="SWAP"/>
    <property type="match status" value="2"/>
</dbReference>
<feature type="compositionally biased region" description="Polar residues" evidence="7">
    <location>
        <begin position="759"/>
        <end position="772"/>
    </location>
</feature>
<dbReference type="GO" id="GO:0006397">
    <property type="term" value="P:mRNA processing"/>
    <property type="evidence" value="ECO:0007669"/>
    <property type="project" value="UniProtKB-KW"/>
</dbReference>
<dbReference type="SUPFAM" id="SSF109905">
    <property type="entry name" value="Surp module (SWAP domain)"/>
    <property type="match status" value="2"/>
</dbReference>
<keyword evidence="10" id="KW-1185">Reference proteome</keyword>
<evidence type="ECO:0000256" key="1">
    <source>
        <dbReference type="ARBA" id="ARBA00022664"/>
    </source>
</evidence>
<dbReference type="InterPro" id="IPR000061">
    <property type="entry name" value="Surp"/>
</dbReference>
<evidence type="ECO:0000259" key="8">
    <source>
        <dbReference type="PROSITE" id="PS50128"/>
    </source>
</evidence>
<organism evidence="9 10">
    <name type="scientific">Castilleja foliolosa</name>
    <dbReference type="NCBI Taxonomy" id="1961234"/>
    <lineage>
        <taxon>Eukaryota</taxon>
        <taxon>Viridiplantae</taxon>
        <taxon>Streptophyta</taxon>
        <taxon>Embryophyta</taxon>
        <taxon>Tracheophyta</taxon>
        <taxon>Spermatophyta</taxon>
        <taxon>Magnoliopsida</taxon>
        <taxon>eudicotyledons</taxon>
        <taxon>Gunneridae</taxon>
        <taxon>Pentapetalae</taxon>
        <taxon>asterids</taxon>
        <taxon>lamiids</taxon>
        <taxon>Lamiales</taxon>
        <taxon>Orobanchaceae</taxon>
        <taxon>Pedicularideae</taxon>
        <taxon>Castillejinae</taxon>
        <taxon>Castilleja</taxon>
    </lineage>
</organism>
<evidence type="ECO:0000256" key="4">
    <source>
        <dbReference type="ARBA" id="ARBA00023015"/>
    </source>
</evidence>
<dbReference type="Pfam" id="PF09750">
    <property type="entry name" value="DRY_EERY"/>
    <property type="match status" value="1"/>
</dbReference>
<evidence type="ECO:0000256" key="6">
    <source>
        <dbReference type="ARBA" id="ARBA00023187"/>
    </source>
</evidence>
<evidence type="ECO:0000256" key="5">
    <source>
        <dbReference type="ARBA" id="ARBA00023163"/>
    </source>
</evidence>
<reference evidence="10" key="1">
    <citation type="journal article" date="2024" name="IScience">
        <title>Strigolactones Initiate the Formation of Haustorium-like Structures in Castilleja.</title>
        <authorList>
            <person name="Buerger M."/>
            <person name="Peterson D."/>
            <person name="Chory J."/>
        </authorList>
    </citation>
    <scope>NUCLEOTIDE SEQUENCE [LARGE SCALE GENOMIC DNA]</scope>
</reference>
<dbReference type="PANTHER" id="PTHR13161">
    <property type="entry name" value="SPLICING FACTOR SUPPRESSOR OF WHITE APRICOT"/>
    <property type="match status" value="1"/>
</dbReference>
<keyword evidence="5" id="KW-0804">Transcription</keyword>
<proteinExistence type="predicted"/>
<feature type="region of interest" description="Disordered" evidence="7">
    <location>
        <begin position="217"/>
        <end position="286"/>
    </location>
</feature>
<keyword evidence="3" id="KW-0694">RNA-binding</keyword>
<feature type="region of interest" description="Disordered" evidence="7">
    <location>
        <begin position="475"/>
        <end position="497"/>
    </location>
</feature>